<organism evidence="2 3">
    <name type="scientific">Pseudooctadecabacter jejudonensis</name>
    <dbReference type="NCBI Taxonomy" id="1391910"/>
    <lineage>
        <taxon>Bacteria</taxon>
        <taxon>Pseudomonadati</taxon>
        <taxon>Pseudomonadota</taxon>
        <taxon>Alphaproteobacteria</taxon>
        <taxon>Rhodobacterales</taxon>
        <taxon>Paracoccaceae</taxon>
        <taxon>Pseudooctadecabacter</taxon>
    </lineage>
</organism>
<feature type="signal peptide" evidence="1">
    <location>
        <begin position="1"/>
        <end position="20"/>
    </location>
</feature>
<name>A0A1Y5T2V0_9RHOB</name>
<proteinExistence type="predicted"/>
<keyword evidence="1" id="KW-0732">Signal</keyword>
<evidence type="ECO:0000256" key="1">
    <source>
        <dbReference type="SAM" id="SignalP"/>
    </source>
</evidence>
<sequence length="167" mass="17691">MILRAALFALCALIGGAAHAGGLMDRTVTFGALAYDDPDAPIYVGERHPAQVGHGIEYGLGPEGSQNGWDIVPAIIDIRDRQIILTYPDTVSGEFPEPAFNGYVLDFLTECVLFNGAEQDIETSTVTLGEGAIFVEGARLFVDVGGLEYGPEVFVVVSVDVADCPLS</sequence>
<dbReference type="RefSeq" id="WP_235000771.1">
    <property type="nucleotide sequence ID" value="NZ_FWFT01000005.1"/>
</dbReference>
<feature type="chain" id="PRO_5012124941" evidence="1">
    <location>
        <begin position="21"/>
        <end position="167"/>
    </location>
</feature>
<dbReference type="AlphaFoldDB" id="A0A1Y5T2V0"/>
<evidence type="ECO:0000313" key="2">
    <source>
        <dbReference type="EMBL" id="SLN54160.1"/>
    </source>
</evidence>
<accession>A0A1Y5T2V0</accession>
<protein>
    <submittedName>
        <fullName evidence="2">Uncharacterized protein</fullName>
    </submittedName>
</protein>
<evidence type="ECO:0000313" key="3">
    <source>
        <dbReference type="Proteomes" id="UP000193623"/>
    </source>
</evidence>
<gene>
    <name evidence="2" type="ORF">PSJ8397_02828</name>
</gene>
<dbReference type="EMBL" id="FWFT01000005">
    <property type="protein sequence ID" value="SLN54160.1"/>
    <property type="molecule type" value="Genomic_DNA"/>
</dbReference>
<reference evidence="2 3" key="1">
    <citation type="submission" date="2017-03" db="EMBL/GenBank/DDBJ databases">
        <authorList>
            <person name="Afonso C.L."/>
            <person name="Miller P.J."/>
            <person name="Scott M.A."/>
            <person name="Spackman E."/>
            <person name="Goraichik I."/>
            <person name="Dimitrov K.M."/>
            <person name="Suarez D.L."/>
            <person name="Swayne D.E."/>
        </authorList>
    </citation>
    <scope>NUCLEOTIDE SEQUENCE [LARGE SCALE GENOMIC DNA]</scope>
    <source>
        <strain evidence="2 3">CECT 8397</strain>
    </source>
</reference>
<keyword evidence="3" id="KW-1185">Reference proteome</keyword>
<dbReference type="Proteomes" id="UP000193623">
    <property type="component" value="Unassembled WGS sequence"/>
</dbReference>